<evidence type="ECO:0000313" key="10">
    <source>
        <dbReference type="Proteomes" id="UP000588083"/>
    </source>
</evidence>
<reference evidence="6 7" key="1">
    <citation type="journal article" date="2020" name="Front. Microbiol.">
        <title>Single-cell genomics of novel Actinobacteria with the Wood-Ljungdahl pathway discovered in a serpentinizing system.</title>
        <authorList>
            <person name="Merino N."/>
            <person name="Kawai M."/>
            <person name="Boyd E.S."/>
            <person name="Colman D.R."/>
            <person name="McGlynn S.E."/>
            <person name="Nealson K.H."/>
            <person name="Kurokawa K."/>
            <person name="Hongoh Y."/>
        </authorList>
    </citation>
    <scope>NUCLEOTIDE SEQUENCE [LARGE SCALE GENOMIC DNA]</scope>
    <source>
        <strain evidence="1 8">S06</strain>
        <strain evidence="2 9">S09_30</strain>
        <strain evidence="3 10">S34</strain>
        <strain evidence="4 7">S42</strain>
        <strain evidence="5 6">S44</strain>
    </source>
</reference>
<dbReference type="Proteomes" id="UP000561271">
    <property type="component" value="Unassembled WGS sequence"/>
</dbReference>
<dbReference type="Proteomes" id="UP000568877">
    <property type="component" value="Unassembled WGS sequence"/>
</dbReference>
<evidence type="ECO:0000313" key="1">
    <source>
        <dbReference type="EMBL" id="GFP22198.1"/>
    </source>
</evidence>
<evidence type="ECO:0000313" key="2">
    <source>
        <dbReference type="EMBL" id="GFP24361.1"/>
    </source>
</evidence>
<evidence type="ECO:0000313" key="3">
    <source>
        <dbReference type="EMBL" id="GFP31342.1"/>
    </source>
</evidence>
<dbReference type="Proteomes" id="UP000588083">
    <property type="component" value="Unassembled WGS sequence"/>
</dbReference>
<dbReference type="RefSeq" id="WP_258187212.1">
    <property type="nucleotide sequence ID" value="NZ_BLRV01000258.1"/>
</dbReference>
<evidence type="ECO:0000313" key="4">
    <source>
        <dbReference type="EMBL" id="GFP32564.1"/>
    </source>
</evidence>
<dbReference type="EMBL" id="BLSC01000022">
    <property type="protein sequence ID" value="GFP36788.1"/>
    <property type="molecule type" value="Genomic_DNA"/>
</dbReference>
<dbReference type="EMBL" id="BLRZ01000270">
    <property type="protein sequence ID" value="GFP31342.1"/>
    <property type="molecule type" value="Genomic_DNA"/>
</dbReference>
<protein>
    <submittedName>
        <fullName evidence="1">Uncharacterized protein</fullName>
    </submittedName>
</protein>
<organism evidence="1 8">
    <name type="scientific">Candidatus Hakubella thermalkaliphila</name>
    <dbReference type="NCBI Taxonomy" id="2754717"/>
    <lineage>
        <taxon>Bacteria</taxon>
        <taxon>Bacillati</taxon>
        <taxon>Actinomycetota</taxon>
        <taxon>Actinomycetota incertae sedis</taxon>
        <taxon>Candidatus Hakubellales</taxon>
        <taxon>Candidatus Hakubellaceae</taxon>
        <taxon>Candidatus Hakubella</taxon>
    </lineage>
</organism>
<name>A0A6V8NPD4_9ACTN</name>
<comment type="caution">
    <text evidence="1">The sequence shown here is derived from an EMBL/GenBank/DDBJ whole genome shotgun (WGS) entry which is preliminary data.</text>
</comment>
<evidence type="ECO:0000313" key="9">
    <source>
        <dbReference type="Proteomes" id="UP000585609"/>
    </source>
</evidence>
<evidence type="ECO:0000313" key="7">
    <source>
        <dbReference type="Proteomes" id="UP000568877"/>
    </source>
</evidence>
<gene>
    <name evidence="1" type="ORF">HKBW3S06_01425</name>
    <name evidence="2" type="ORF">HKBW3S09_01828</name>
    <name evidence="3" type="ORF">HKBW3S34_02262</name>
    <name evidence="4" type="ORF">HKBW3S42_00868</name>
    <name evidence="5" type="ORF">HKBW3S44_00469</name>
</gene>
<dbReference type="Proteomes" id="UP000580051">
    <property type="component" value="Unassembled WGS sequence"/>
</dbReference>
<proteinExistence type="predicted"/>
<accession>A0A6V8NPD4</accession>
<evidence type="ECO:0000313" key="5">
    <source>
        <dbReference type="EMBL" id="GFP36788.1"/>
    </source>
</evidence>
<evidence type="ECO:0000313" key="8">
    <source>
        <dbReference type="Proteomes" id="UP000580051"/>
    </source>
</evidence>
<sequence>METFVCPKCGGTSYSASRGGICPYCKYRFKTDTWEEEEGQEDA</sequence>
<evidence type="ECO:0000313" key="6">
    <source>
        <dbReference type="Proteomes" id="UP000561271"/>
    </source>
</evidence>
<dbReference type="AlphaFoldDB" id="A0A6V8NPD4"/>
<dbReference type="EMBL" id="BLSA01000100">
    <property type="protein sequence ID" value="GFP32564.1"/>
    <property type="molecule type" value="Genomic_DNA"/>
</dbReference>
<dbReference type="Proteomes" id="UP000585609">
    <property type="component" value="Unassembled WGS sequence"/>
</dbReference>
<dbReference type="EMBL" id="BLRW01000507">
    <property type="protein sequence ID" value="GFP24361.1"/>
    <property type="molecule type" value="Genomic_DNA"/>
</dbReference>
<keyword evidence="10" id="KW-1185">Reference proteome</keyword>
<dbReference type="EMBL" id="BLRV01000258">
    <property type="protein sequence ID" value="GFP22198.1"/>
    <property type="molecule type" value="Genomic_DNA"/>
</dbReference>